<organism evidence="3 4">
    <name type="scientific">Pandoraea bronchicola</name>
    <dbReference type="NCBI Taxonomy" id="2508287"/>
    <lineage>
        <taxon>Bacteria</taxon>
        <taxon>Pseudomonadati</taxon>
        <taxon>Pseudomonadota</taxon>
        <taxon>Betaproteobacteria</taxon>
        <taxon>Burkholderiales</taxon>
        <taxon>Burkholderiaceae</taxon>
        <taxon>Pandoraea</taxon>
    </lineage>
</organism>
<evidence type="ECO:0000256" key="2">
    <source>
        <dbReference type="SAM" id="SignalP"/>
    </source>
</evidence>
<name>A0A5E5BS56_9BURK</name>
<sequence length="74" mass="6892">MKKLPLLLATLLTAAVVTVGCSKKEDQTAAPAADTSASAPAAPAESMAPASDAGAAMSAPASDAGAAAPAPASN</sequence>
<feature type="region of interest" description="Disordered" evidence="1">
    <location>
        <begin position="23"/>
        <end position="74"/>
    </location>
</feature>
<dbReference type="EMBL" id="CABPST010000008">
    <property type="protein sequence ID" value="VVE89111.1"/>
    <property type="molecule type" value="Genomic_DNA"/>
</dbReference>
<keyword evidence="4" id="KW-1185">Reference proteome</keyword>
<evidence type="ECO:0000313" key="4">
    <source>
        <dbReference type="Proteomes" id="UP000382040"/>
    </source>
</evidence>
<dbReference type="AlphaFoldDB" id="A0A5E5BS56"/>
<evidence type="ECO:0008006" key="5">
    <source>
        <dbReference type="Google" id="ProtNLM"/>
    </source>
</evidence>
<dbReference type="Proteomes" id="UP000382040">
    <property type="component" value="Unassembled WGS sequence"/>
</dbReference>
<keyword evidence="2" id="KW-0732">Signal</keyword>
<dbReference type="PROSITE" id="PS51257">
    <property type="entry name" value="PROKAR_LIPOPROTEIN"/>
    <property type="match status" value="1"/>
</dbReference>
<protein>
    <recommendedName>
        <fullName evidence="5">Lipoprotein</fullName>
    </recommendedName>
</protein>
<gene>
    <name evidence="3" type="ORF">PBR20603_03076</name>
</gene>
<feature type="compositionally biased region" description="Low complexity" evidence="1">
    <location>
        <begin position="28"/>
        <end position="74"/>
    </location>
</feature>
<evidence type="ECO:0000313" key="3">
    <source>
        <dbReference type="EMBL" id="VVE89111.1"/>
    </source>
</evidence>
<proteinExistence type="predicted"/>
<feature type="signal peptide" evidence="2">
    <location>
        <begin position="1"/>
        <end position="19"/>
    </location>
</feature>
<evidence type="ECO:0000256" key="1">
    <source>
        <dbReference type="SAM" id="MobiDB-lite"/>
    </source>
</evidence>
<accession>A0A5E5BS56</accession>
<reference evidence="3 4" key="1">
    <citation type="submission" date="2019-08" db="EMBL/GenBank/DDBJ databases">
        <authorList>
            <person name="Peeters C."/>
        </authorList>
    </citation>
    <scope>NUCLEOTIDE SEQUENCE [LARGE SCALE GENOMIC DNA]</scope>
    <source>
        <strain evidence="3 4">LMG 20603</strain>
    </source>
</reference>
<dbReference type="RefSeq" id="WP_150560375.1">
    <property type="nucleotide sequence ID" value="NZ_CABPST010000008.1"/>
</dbReference>
<feature type="chain" id="PRO_5023125501" description="Lipoprotein" evidence="2">
    <location>
        <begin position="20"/>
        <end position="74"/>
    </location>
</feature>